<comment type="caution">
    <text evidence="1">The sequence shown here is derived from an EMBL/GenBank/DDBJ whole genome shotgun (WGS) entry which is preliminary data.</text>
</comment>
<protein>
    <submittedName>
        <fullName evidence="1">Uncharacterized protein</fullName>
    </submittedName>
</protein>
<evidence type="ECO:0000313" key="2">
    <source>
        <dbReference type="Proteomes" id="UP000191004"/>
    </source>
</evidence>
<name>A0A1T3CYT4_9HYPO</name>
<keyword evidence="2" id="KW-1185">Reference proteome</keyword>
<dbReference type="PANTHER" id="PTHR31252">
    <property type="entry name" value="DUF4419 DOMAIN-CONTAINING PROTEIN"/>
    <property type="match status" value="1"/>
</dbReference>
<reference evidence="1 2" key="1">
    <citation type="submission" date="2016-04" db="EMBL/GenBank/DDBJ databases">
        <title>Multiple horizontal gene transfer events from other fungi enriched the ability of the initially mycotrophic fungus Trichoderma (Ascomycota) to feed on dead plant biomass.</title>
        <authorList>
            <person name="Atanasova L."/>
            <person name="Chenthamara K."/>
            <person name="Zhang J."/>
            <person name="Grujic M."/>
            <person name="Henrissat B."/>
            <person name="Kuo A."/>
            <person name="Aertz A."/>
            <person name="Salamov A."/>
            <person name="Lipzen A."/>
            <person name="Labutti K."/>
            <person name="Barry K."/>
            <person name="Miao Y."/>
            <person name="Rahimi M.J."/>
            <person name="Shen Q."/>
            <person name="Grigoriev I.V."/>
            <person name="Kubicek C.P."/>
            <person name="Druzhinina I.S."/>
        </authorList>
    </citation>
    <scope>NUCLEOTIDE SEQUENCE [LARGE SCALE GENOMIC DNA]</scope>
    <source>
        <strain evidence="1 2">NJAU 4742</strain>
    </source>
</reference>
<dbReference type="EMBL" id="LVVK01000003">
    <property type="protein sequence ID" value="OPB46187.1"/>
    <property type="molecule type" value="Genomic_DNA"/>
</dbReference>
<sequence>MLPDFSTTTDNDISVAAMVMMATTKAYFEYIALCGCGFPSVTLVGEREDWVKLLEKLPKLATFGDEPTEWSKLLVKVVEKMIETFDRPDDEDTKEFWMKAVHRAGAEASGRGIDTLSGWITAFCFWDKEGQKIRQYTDENIKMFSFDGEGDEDRKRLVIDDVVFPIIRAKQLPQAVVEVPVKVLDTSTMLDYDTTIIAGSVGMTATASENKGVFDTFQPRSGWWMLLDKVKPIDREELDKYVDIRREDVNVP</sequence>
<dbReference type="Proteomes" id="UP000191004">
    <property type="component" value="Unassembled WGS sequence"/>
</dbReference>
<proteinExistence type="predicted"/>
<dbReference type="PANTHER" id="PTHR31252:SF11">
    <property type="entry name" value="DUF4419 DOMAIN-CONTAINING PROTEIN"/>
    <property type="match status" value="1"/>
</dbReference>
<dbReference type="OrthoDB" id="9978173at2759"/>
<dbReference type="Pfam" id="PF14388">
    <property type="entry name" value="DUF4419"/>
    <property type="match status" value="1"/>
</dbReference>
<dbReference type="AlphaFoldDB" id="A0A1T3CYT4"/>
<evidence type="ECO:0000313" key="1">
    <source>
        <dbReference type="EMBL" id="OPB46187.1"/>
    </source>
</evidence>
<organism evidence="1 2">
    <name type="scientific">Trichoderma guizhouense</name>
    <dbReference type="NCBI Taxonomy" id="1491466"/>
    <lineage>
        <taxon>Eukaryota</taxon>
        <taxon>Fungi</taxon>
        <taxon>Dikarya</taxon>
        <taxon>Ascomycota</taxon>
        <taxon>Pezizomycotina</taxon>
        <taxon>Sordariomycetes</taxon>
        <taxon>Hypocreomycetidae</taxon>
        <taxon>Hypocreales</taxon>
        <taxon>Hypocreaceae</taxon>
        <taxon>Trichoderma</taxon>
    </lineage>
</organism>
<dbReference type="InterPro" id="IPR025533">
    <property type="entry name" value="DUF4419"/>
</dbReference>
<gene>
    <name evidence="1" type="ORF">A0O28_0063080</name>
</gene>
<accession>A0A1T3CYT4</accession>